<accession>A0A0C3FE73</accession>
<evidence type="ECO:0000313" key="1">
    <source>
        <dbReference type="EMBL" id="KIM78171.1"/>
    </source>
</evidence>
<reference evidence="2" key="2">
    <citation type="submission" date="2015-01" db="EMBL/GenBank/DDBJ databases">
        <title>Evolutionary Origins and Diversification of the Mycorrhizal Mutualists.</title>
        <authorList>
            <consortium name="DOE Joint Genome Institute"/>
            <consortium name="Mycorrhizal Genomics Consortium"/>
            <person name="Kohler A."/>
            <person name="Kuo A."/>
            <person name="Nagy L.G."/>
            <person name="Floudas D."/>
            <person name="Copeland A."/>
            <person name="Barry K.W."/>
            <person name="Cichocki N."/>
            <person name="Veneault-Fourrey C."/>
            <person name="LaButti K."/>
            <person name="Lindquist E.A."/>
            <person name="Lipzen A."/>
            <person name="Lundell T."/>
            <person name="Morin E."/>
            <person name="Murat C."/>
            <person name="Riley R."/>
            <person name="Ohm R."/>
            <person name="Sun H."/>
            <person name="Tunlid A."/>
            <person name="Henrissat B."/>
            <person name="Grigoriev I.V."/>
            <person name="Hibbett D.S."/>
            <person name="Martin F."/>
        </authorList>
    </citation>
    <scope>NUCLEOTIDE SEQUENCE [LARGE SCALE GENOMIC DNA]</scope>
    <source>
        <strain evidence="2">F 1598</strain>
    </source>
</reference>
<dbReference type="Proteomes" id="UP000054166">
    <property type="component" value="Unassembled WGS sequence"/>
</dbReference>
<organism evidence="1 2">
    <name type="scientific">Piloderma croceum (strain F 1598)</name>
    <dbReference type="NCBI Taxonomy" id="765440"/>
    <lineage>
        <taxon>Eukaryota</taxon>
        <taxon>Fungi</taxon>
        <taxon>Dikarya</taxon>
        <taxon>Basidiomycota</taxon>
        <taxon>Agaricomycotina</taxon>
        <taxon>Agaricomycetes</taxon>
        <taxon>Agaricomycetidae</taxon>
        <taxon>Atheliales</taxon>
        <taxon>Atheliaceae</taxon>
        <taxon>Piloderma</taxon>
    </lineage>
</organism>
<name>A0A0C3FE73_PILCF</name>
<dbReference type="EMBL" id="KN833018">
    <property type="protein sequence ID" value="KIM78171.1"/>
    <property type="molecule type" value="Genomic_DNA"/>
</dbReference>
<dbReference type="AlphaFoldDB" id="A0A0C3FE73"/>
<dbReference type="STRING" id="765440.A0A0C3FE73"/>
<keyword evidence="2" id="KW-1185">Reference proteome</keyword>
<dbReference type="InParanoid" id="A0A0C3FE73"/>
<protein>
    <recommendedName>
        <fullName evidence="3">F-box domain-containing protein</fullName>
    </recommendedName>
</protein>
<gene>
    <name evidence="1" type="ORF">PILCRDRAFT_597873</name>
</gene>
<dbReference type="HOGENOM" id="CLU_036316_4_2_1"/>
<dbReference type="OrthoDB" id="2788229at2759"/>
<reference evidence="1 2" key="1">
    <citation type="submission" date="2014-04" db="EMBL/GenBank/DDBJ databases">
        <authorList>
            <consortium name="DOE Joint Genome Institute"/>
            <person name="Kuo A."/>
            <person name="Tarkka M."/>
            <person name="Buscot F."/>
            <person name="Kohler A."/>
            <person name="Nagy L.G."/>
            <person name="Floudas D."/>
            <person name="Copeland A."/>
            <person name="Barry K.W."/>
            <person name="Cichocki N."/>
            <person name="Veneault-Fourrey C."/>
            <person name="LaButti K."/>
            <person name="Lindquist E.A."/>
            <person name="Lipzen A."/>
            <person name="Lundell T."/>
            <person name="Morin E."/>
            <person name="Murat C."/>
            <person name="Sun H."/>
            <person name="Tunlid A."/>
            <person name="Henrissat B."/>
            <person name="Grigoriev I.V."/>
            <person name="Hibbett D.S."/>
            <person name="Martin F."/>
            <person name="Nordberg H.P."/>
            <person name="Cantor M.N."/>
            <person name="Hua S.X."/>
        </authorList>
    </citation>
    <scope>NUCLEOTIDE SEQUENCE [LARGE SCALE GENOMIC DNA]</scope>
    <source>
        <strain evidence="1 2">F 1598</strain>
    </source>
</reference>
<evidence type="ECO:0000313" key="2">
    <source>
        <dbReference type="Proteomes" id="UP000054166"/>
    </source>
</evidence>
<proteinExistence type="predicted"/>
<evidence type="ECO:0008006" key="3">
    <source>
        <dbReference type="Google" id="ProtNLM"/>
    </source>
</evidence>
<sequence>MIRRLNARSGSCLRLTCNVSPPPALPQPSGIAAELVRDFRDAEDIPLTMPSQLGAETIDIIIDHLHDDRLALQACSVICKQWLPSSRYHLFSKVLLSPFNVDKFRKLIETCHDIASIPWHLTLSEFNAYICWHEGIDITAANEHLRSVSVRLRGVTFLRVERSEGLDSKILSRWFKIQELEMVNMSLSSMDDAFKLVHDLPELQTLSMENISWNSCLISRRDYTQRAQRPSFVLRNMRLEGAAFTDVTNWLLCLSPTPAVRTLHCDSYDPVTSLSRDVLLQSVGHSVHSLHLHLRNRPTGVEEAIHLIDISPCTNLRALYLMDIPTHMVYSGWLLDILIQIVSTDLEELVLDFSTPDSGSSWVRSFDRMGVARLLGDTKFNKLRVLRIDCRLRVGFIRNLEYTVERRVDPEVEKSISEGAFSDLDSRGILQFIHT</sequence>